<dbReference type="OrthoDB" id="261426at2759"/>
<evidence type="ECO:0000256" key="5">
    <source>
        <dbReference type="ARBA" id="ARBA00034478"/>
    </source>
</evidence>
<evidence type="ECO:0000256" key="2">
    <source>
        <dbReference type="ARBA" id="ARBA00022679"/>
    </source>
</evidence>
<dbReference type="PANTHER" id="PTHR46015">
    <property type="entry name" value="ZGC:172121"/>
    <property type="match status" value="1"/>
</dbReference>
<dbReference type="GeneID" id="108427704"/>
<dbReference type="OMA" id="CSQPEVI"/>
<dbReference type="Ensembl" id="ENSPNAT00000039875.2">
    <property type="protein sequence ID" value="ENSPNAP00000036254.1"/>
    <property type="gene ID" value="ENSPNAG00000005724.2"/>
</dbReference>
<dbReference type="STRING" id="42514.ENSPNAP00000036254"/>
<keyword evidence="4 6" id="KW-0862">Zinc</keyword>
<dbReference type="GO" id="GO:0033528">
    <property type="term" value="P:S-methylmethionine cycle"/>
    <property type="evidence" value="ECO:0007669"/>
    <property type="project" value="TreeGrafter"/>
</dbReference>
<dbReference type="GO" id="GO:0009086">
    <property type="term" value="P:methionine biosynthetic process"/>
    <property type="evidence" value="ECO:0007669"/>
    <property type="project" value="TreeGrafter"/>
</dbReference>
<keyword evidence="2 6" id="KW-0808">Transferase</keyword>
<dbReference type="Pfam" id="PF02574">
    <property type="entry name" value="S-methyl_trans"/>
    <property type="match status" value="1"/>
</dbReference>
<reference evidence="8 9" key="1">
    <citation type="submission" date="2020-10" db="EMBL/GenBank/DDBJ databases">
        <title>Pygocentrus nattereri (red-bellied piranha) genome, fPygNat1, primary haplotype.</title>
        <authorList>
            <person name="Myers G."/>
            <person name="Meyer A."/>
            <person name="Karagic N."/>
            <person name="Pippel M."/>
            <person name="Winkler S."/>
            <person name="Tracey A."/>
            <person name="Wood J."/>
            <person name="Formenti G."/>
            <person name="Howe K."/>
            <person name="Fedrigo O."/>
            <person name="Jarvis E.D."/>
        </authorList>
    </citation>
    <scope>NUCLEOTIDE SEQUENCE [LARGE SCALE GENOMIC DNA]</scope>
</reference>
<dbReference type="RefSeq" id="XP_017553570.1">
    <property type="nucleotide sequence ID" value="XM_017698081.2"/>
</dbReference>
<name>A0A3B4ELV6_PYGNA</name>
<dbReference type="InterPro" id="IPR051486">
    <property type="entry name" value="Hcy_S-methyltransferase"/>
</dbReference>
<dbReference type="GO" id="GO:0008898">
    <property type="term" value="F:S-adenosylmethionine-homocysteine S-methyltransferase activity"/>
    <property type="evidence" value="ECO:0007669"/>
    <property type="project" value="TreeGrafter"/>
</dbReference>
<keyword evidence="3 6" id="KW-0479">Metal-binding</keyword>
<evidence type="ECO:0000313" key="9">
    <source>
        <dbReference type="Proteomes" id="UP001501920"/>
    </source>
</evidence>
<evidence type="ECO:0000256" key="6">
    <source>
        <dbReference type="PROSITE-ProRule" id="PRU00333"/>
    </source>
</evidence>
<dbReference type="AlphaFoldDB" id="A0A3B4ELV6"/>
<evidence type="ECO:0000256" key="4">
    <source>
        <dbReference type="ARBA" id="ARBA00022833"/>
    </source>
</evidence>
<evidence type="ECO:0000256" key="3">
    <source>
        <dbReference type="ARBA" id="ARBA00022723"/>
    </source>
</evidence>
<comment type="cofactor">
    <cofactor evidence="6">
        <name>Zn(2+)</name>
        <dbReference type="ChEBI" id="CHEBI:29105"/>
    </cofactor>
</comment>
<dbReference type="Gene3D" id="3.20.20.330">
    <property type="entry name" value="Homocysteine-binding-like domain"/>
    <property type="match status" value="1"/>
</dbReference>
<reference evidence="8" key="2">
    <citation type="submission" date="2025-08" db="UniProtKB">
        <authorList>
            <consortium name="Ensembl"/>
        </authorList>
    </citation>
    <scope>IDENTIFICATION</scope>
</reference>
<protein>
    <recommendedName>
        <fullName evidence="7">Hcy-binding domain-containing protein</fullName>
    </recommendedName>
</protein>
<feature type="binding site" evidence="6">
    <location>
        <position position="238"/>
    </location>
    <ligand>
        <name>Zn(2+)</name>
        <dbReference type="ChEBI" id="CHEBI:29105"/>
    </ligand>
</feature>
<dbReference type="Proteomes" id="UP001501920">
    <property type="component" value="Chromosome 26"/>
</dbReference>
<dbReference type="SUPFAM" id="SSF82282">
    <property type="entry name" value="Homocysteine S-methyltransferase"/>
    <property type="match status" value="1"/>
</dbReference>
<keyword evidence="1 6" id="KW-0489">Methyltransferase</keyword>
<organism evidence="8 9">
    <name type="scientific">Pygocentrus nattereri</name>
    <name type="common">Red-bellied piranha</name>
    <dbReference type="NCBI Taxonomy" id="42514"/>
    <lineage>
        <taxon>Eukaryota</taxon>
        <taxon>Metazoa</taxon>
        <taxon>Chordata</taxon>
        <taxon>Craniata</taxon>
        <taxon>Vertebrata</taxon>
        <taxon>Euteleostomi</taxon>
        <taxon>Actinopterygii</taxon>
        <taxon>Neopterygii</taxon>
        <taxon>Teleostei</taxon>
        <taxon>Ostariophysi</taxon>
        <taxon>Characiformes</taxon>
        <taxon>Characoidei</taxon>
        <taxon>Pygocentrus</taxon>
    </lineage>
</organism>
<evidence type="ECO:0000259" key="7">
    <source>
        <dbReference type="PROSITE" id="PS50970"/>
    </source>
</evidence>
<sequence>MNAANAKMDPATASTTSKPFILDGGLATELEARGFQLQGDPLWSAKILYTDPKAIKDVHYRYLQCGSDVITTATYQATIEGFTKHLGLKPEEAEQLLMSGVQIAKETATDFTSSCKTADRKVPLVAGSVGPYGAFLHDGSEYTGVYESWMSVEELKDWHRPQVRCLVAAGADLIAMETIPSLKEAEALVELLREFPDAKAWLSFSCKDSLSISDGNKFSEAVEVASKSTQLVAVGVNCSPPALVKPLLDSAKSQKAASMSWVVYPNSGEGWDPSTGWKIEERVPFTELSIEWKEQGALWIGGCCRIGPADIMELRSRLI</sequence>
<dbReference type="PANTHER" id="PTHR46015:SF1">
    <property type="entry name" value="HOMOCYSTEINE S-METHYLTRANSFERASE-LIKE ISOFORM 1"/>
    <property type="match status" value="1"/>
</dbReference>
<comment type="pathway">
    <text evidence="5">Amino-acid biosynthesis; L-methionine biosynthesis via de novo pathway.</text>
</comment>
<dbReference type="GeneTree" id="ENSGT00510000049619"/>
<keyword evidence="9" id="KW-1185">Reference proteome</keyword>
<dbReference type="InterPro" id="IPR003726">
    <property type="entry name" value="HCY_dom"/>
</dbReference>
<dbReference type="PROSITE" id="PS50970">
    <property type="entry name" value="HCY"/>
    <property type="match status" value="1"/>
</dbReference>
<proteinExistence type="predicted"/>
<reference evidence="8" key="3">
    <citation type="submission" date="2025-09" db="UniProtKB">
        <authorList>
            <consortium name="Ensembl"/>
        </authorList>
    </citation>
    <scope>IDENTIFICATION</scope>
</reference>
<dbReference type="InterPro" id="IPR036589">
    <property type="entry name" value="HCY_dom_sf"/>
</dbReference>
<evidence type="ECO:0000313" key="8">
    <source>
        <dbReference type="Ensembl" id="ENSPNAP00000036254.1"/>
    </source>
</evidence>
<evidence type="ECO:0000256" key="1">
    <source>
        <dbReference type="ARBA" id="ARBA00022603"/>
    </source>
</evidence>
<feature type="binding site" evidence="6">
    <location>
        <position position="304"/>
    </location>
    <ligand>
        <name>Zn(2+)</name>
        <dbReference type="ChEBI" id="CHEBI:29105"/>
    </ligand>
</feature>
<accession>A0A3B4ELV6</accession>
<feature type="binding site" evidence="6">
    <location>
        <position position="303"/>
    </location>
    <ligand>
        <name>Zn(2+)</name>
        <dbReference type="ChEBI" id="CHEBI:29105"/>
    </ligand>
</feature>
<dbReference type="FunFam" id="3.20.20.330:FF:000002">
    <property type="entry name" value="Homocysteine S-methyltransferase"/>
    <property type="match status" value="1"/>
</dbReference>
<dbReference type="NCBIfam" id="NF007020">
    <property type="entry name" value="PRK09485.1"/>
    <property type="match status" value="1"/>
</dbReference>
<dbReference type="GO" id="GO:0032259">
    <property type="term" value="P:methylation"/>
    <property type="evidence" value="ECO:0007669"/>
    <property type="project" value="UniProtKB-KW"/>
</dbReference>
<dbReference type="GO" id="GO:0046872">
    <property type="term" value="F:metal ion binding"/>
    <property type="evidence" value="ECO:0007669"/>
    <property type="project" value="UniProtKB-KW"/>
</dbReference>
<feature type="domain" description="Hcy-binding" evidence="7">
    <location>
        <begin position="8"/>
        <end position="318"/>
    </location>
</feature>